<evidence type="ECO:0000256" key="4">
    <source>
        <dbReference type="ARBA" id="ARBA00023163"/>
    </source>
</evidence>
<dbReference type="GO" id="GO:0043565">
    <property type="term" value="F:sequence-specific DNA binding"/>
    <property type="evidence" value="ECO:0007669"/>
    <property type="project" value="InterPro"/>
</dbReference>
<dbReference type="Gene3D" id="2.60.120.280">
    <property type="entry name" value="Regulatory protein AraC"/>
    <property type="match status" value="1"/>
</dbReference>
<proteinExistence type="predicted"/>
<accession>A0A7T4R287</accession>
<dbReference type="InterPro" id="IPR037923">
    <property type="entry name" value="HTH-like"/>
</dbReference>
<evidence type="ECO:0000256" key="2">
    <source>
        <dbReference type="ARBA" id="ARBA00023125"/>
    </source>
</evidence>
<evidence type="ECO:0000256" key="1">
    <source>
        <dbReference type="ARBA" id="ARBA00023015"/>
    </source>
</evidence>
<dbReference type="InterPro" id="IPR003313">
    <property type="entry name" value="AraC-bd"/>
</dbReference>
<gene>
    <name evidence="7" type="ORF">I6N98_04435</name>
</gene>
<evidence type="ECO:0000256" key="3">
    <source>
        <dbReference type="ARBA" id="ARBA00023159"/>
    </source>
</evidence>
<dbReference type="Gene3D" id="1.10.10.60">
    <property type="entry name" value="Homeodomain-like"/>
    <property type="match status" value="2"/>
</dbReference>
<dbReference type="PROSITE" id="PS00041">
    <property type="entry name" value="HTH_ARAC_FAMILY_1"/>
    <property type="match status" value="1"/>
</dbReference>
<sequence length="307" mass="35349">MEPSPLPQADLTAPEPGPQTSDWPLSLDGVRFLTPHFMVEQLARHPLTEGLYPTAMGYYPQAKGHRMQRRRHNDYLLIYCIDGKGTLVCDDRSYQVGQGDIVLLPKDHAHAYRADDKEPWTIYWLHYNGRLAGNFYLHTQMTTPVLNIGVQPRVVRIFDGLSELRRSAYQLAEFVQGCHQMQALLSYIALLVRQKQPQSGKSMDWERLRAMMQERVHGNLNLDELAAASNLSKYHFIKKFKSWSGQAPIQYFINMKIQRACYLLDSTTKSVKQVAAAVGYNDAYYFSRLFKKTMGVSPSEYRTHRRS</sequence>
<dbReference type="AlphaFoldDB" id="A0A7T4R287"/>
<keyword evidence="2" id="KW-0238">DNA-binding</keyword>
<name>A0A7T4R287_9GAMM</name>
<keyword evidence="4" id="KW-0804">Transcription</keyword>
<dbReference type="RefSeq" id="WP_198570593.1">
    <property type="nucleotide sequence ID" value="NZ_CP066167.1"/>
</dbReference>
<dbReference type="KEGG" id="snan:I6N98_04435"/>
<evidence type="ECO:0000259" key="6">
    <source>
        <dbReference type="PROSITE" id="PS01124"/>
    </source>
</evidence>
<keyword evidence="3" id="KW-0010">Activator</keyword>
<dbReference type="CDD" id="cd06986">
    <property type="entry name" value="cupin_MmsR-like_N"/>
    <property type="match status" value="1"/>
</dbReference>
<protein>
    <submittedName>
        <fullName evidence="7">AraC family transcriptional regulator</fullName>
    </submittedName>
</protein>
<dbReference type="Pfam" id="PF02311">
    <property type="entry name" value="AraC_binding"/>
    <property type="match status" value="1"/>
</dbReference>
<dbReference type="InterPro" id="IPR018060">
    <property type="entry name" value="HTH_AraC"/>
</dbReference>
<dbReference type="GO" id="GO:0003700">
    <property type="term" value="F:DNA-binding transcription factor activity"/>
    <property type="evidence" value="ECO:0007669"/>
    <property type="project" value="InterPro"/>
</dbReference>
<dbReference type="PROSITE" id="PS01124">
    <property type="entry name" value="HTH_ARAC_FAMILY_2"/>
    <property type="match status" value="1"/>
</dbReference>
<feature type="region of interest" description="Disordered" evidence="5">
    <location>
        <begin position="1"/>
        <end position="22"/>
    </location>
</feature>
<dbReference type="EMBL" id="CP066167">
    <property type="protein sequence ID" value="QQD19108.1"/>
    <property type="molecule type" value="Genomic_DNA"/>
</dbReference>
<dbReference type="PRINTS" id="PR00032">
    <property type="entry name" value="HTHARAC"/>
</dbReference>
<reference evidence="7 8" key="1">
    <citation type="submission" date="2020-12" db="EMBL/GenBank/DDBJ databases">
        <authorList>
            <person name="Shan Y."/>
        </authorList>
    </citation>
    <scope>NUCLEOTIDE SEQUENCE [LARGE SCALE GENOMIC DNA]</scope>
    <source>
        <strain evidence="8">csc3.9</strain>
    </source>
</reference>
<dbReference type="PANTHER" id="PTHR43280">
    <property type="entry name" value="ARAC-FAMILY TRANSCRIPTIONAL REGULATOR"/>
    <property type="match status" value="1"/>
</dbReference>
<dbReference type="Pfam" id="PF12833">
    <property type="entry name" value="HTH_18"/>
    <property type="match status" value="1"/>
</dbReference>
<feature type="domain" description="HTH araC/xylS-type" evidence="6">
    <location>
        <begin position="206"/>
        <end position="304"/>
    </location>
</feature>
<organism evidence="7 8">
    <name type="scientific">Spongiibacter nanhainus</name>
    <dbReference type="NCBI Taxonomy" id="2794344"/>
    <lineage>
        <taxon>Bacteria</taxon>
        <taxon>Pseudomonadati</taxon>
        <taxon>Pseudomonadota</taxon>
        <taxon>Gammaproteobacteria</taxon>
        <taxon>Cellvibrionales</taxon>
        <taxon>Spongiibacteraceae</taxon>
        <taxon>Spongiibacter</taxon>
    </lineage>
</organism>
<dbReference type="SMART" id="SM00342">
    <property type="entry name" value="HTH_ARAC"/>
    <property type="match status" value="1"/>
</dbReference>
<dbReference type="SUPFAM" id="SSF46689">
    <property type="entry name" value="Homeodomain-like"/>
    <property type="match status" value="2"/>
</dbReference>
<keyword evidence="8" id="KW-1185">Reference proteome</keyword>
<dbReference type="InterPro" id="IPR018062">
    <property type="entry name" value="HTH_AraC-typ_CS"/>
</dbReference>
<evidence type="ECO:0000313" key="8">
    <source>
        <dbReference type="Proteomes" id="UP000596063"/>
    </source>
</evidence>
<dbReference type="SUPFAM" id="SSF51215">
    <property type="entry name" value="Regulatory protein AraC"/>
    <property type="match status" value="1"/>
</dbReference>
<dbReference type="Proteomes" id="UP000596063">
    <property type="component" value="Chromosome"/>
</dbReference>
<evidence type="ECO:0000256" key="5">
    <source>
        <dbReference type="SAM" id="MobiDB-lite"/>
    </source>
</evidence>
<keyword evidence="1" id="KW-0805">Transcription regulation</keyword>
<dbReference type="InterPro" id="IPR020449">
    <property type="entry name" value="Tscrpt_reg_AraC-type_HTH"/>
</dbReference>
<dbReference type="InterPro" id="IPR009057">
    <property type="entry name" value="Homeodomain-like_sf"/>
</dbReference>
<dbReference type="PANTHER" id="PTHR43280:SF30">
    <property type="entry name" value="MMSAB OPERON REGULATORY PROTEIN"/>
    <property type="match status" value="1"/>
</dbReference>
<evidence type="ECO:0000313" key="7">
    <source>
        <dbReference type="EMBL" id="QQD19108.1"/>
    </source>
</evidence>